<keyword evidence="4" id="KW-1185">Reference proteome</keyword>
<name>A0A1M7I7C5_9BURK</name>
<feature type="domain" description="TadE-like" evidence="2">
    <location>
        <begin position="6"/>
        <end position="48"/>
    </location>
</feature>
<reference evidence="4" key="1">
    <citation type="submission" date="2016-11" db="EMBL/GenBank/DDBJ databases">
        <authorList>
            <person name="Varghese N."/>
            <person name="Submissions S."/>
        </authorList>
    </citation>
    <scope>NUCLEOTIDE SEQUENCE [LARGE SCALE GENOMIC DNA]</scope>
    <source>
        <strain evidence="4">Sac-22</strain>
    </source>
</reference>
<dbReference type="EMBL" id="FRCX01000001">
    <property type="protein sequence ID" value="SHM36585.1"/>
    <property type="molecule type" value="Genomic_DNA"/>
</dbReference>
<dbReference type="AlphaFoldDB" id="A0A1M7I7C5"/>
<accession>A0A1M7I7C5</accession>
<evidence type="ECO:0000259" key="2">
    <source>
        <dbReference type="Pfam" id="PF07811"/>
    </source>
</evidence>
<dbReference type="Pfam" id="PF07811">
    <property type="entry name" value="TadE"/>
    <property type="match status" value="1"/>
</dbReference>
<dbReference type="Proteomes" id="UP000184339">
    <property type="component" value="Unassembled WGS sequence"/>
</dbReference>
<evidence type="ECO:0000313" key="4">
    <source>
        <dbReference type="Proteomes" id="UP000184339"/>
    </source>
</evidence>
<sequence length="143" mass="15553">MKRQRGAVVLELALVLPVLLTMLTIVLFYGRITYNYDVAQKAARDGARYLASVAAANIRNTTMLGHELNLTQNMVLTELDAMAGDALVFLTCDGTPCPGLTGALPAQVTVTIVVQIPNILPGYAPDLPTQRLYISHTMRYVGY</sequence>
<protein>
    <submittedName>
        <fullName evidence="3">TadE-like protein</fullName>
    </submittedName>
</protein>
<dbReference type="OrthoDB" id="8702885at2"/>
<keyword evidence="1" id="KW-0812">Transmembrane</keyword>
<dbReference type="STRING" id="551987.SAMN05192549_101415"/>
<gene>
    <name evidence="3" type="ORF">SAMN05192549_101415</name>
</gene>
<dbReference type="InterPro" id="IPR012495">
    <property type="entry name" value="TadE-like_dom"/>
</dbReference>
<dbReference type="RefSeq" id="WP_072780927.1">
    <property type="nucleotide sequence ID" value="NZ_FRCX01000001.1"/>
</dbReference>
<feature type="transmembrane region" description="Helical" evidence="1">
    <location>
        <begin position="7"/>
        <end position="30"/>
    </location>
</feature>
<proteinExistence type="predicted"/>
<keyword evidence="1" id="KW-1133">Transmembrane helix</keyword>
<organism evidence="3 4">
    <name type="scientific">Duganella sacchari</name>
    <dbReference type="NCBI Taxonomy" id="551987"/>
    <lineage>
        <taxon>Bacteria</taxon>
        <taxon>Pseudomonadati</taxon>
        <taxon>Pseudomonadota</taxon>
        <taxon>Betaproteobacteria</taxon>
        <taxon>Burkholderiales</taxon>
        <taxon>Oxalobacteraceae</taxon>
        <taxon>Telluria group</taxon>
        <taxon>Duganella</taxon>
    </lineage>
</organism>
<evidence type="ECO:0000256" key="1">
    <source>
        <dbReference type="SAM" id="Phobius"/>
    </source>
</evidence>
<keyword evidence="1" id="KW-0472">Membrane</keyword>
<evidence type="ECO:0000313" key="3">
    <source>
        <dbReference type="EMBL" id="SHM36585.1"/>
    </source>
</evidence>